<feature type="region of interest" description="Disordered" evidence="1">
    <location>
        <begin position="1"/>
        <end position="31"/>
    </location>
</feature>
<evidence type="ECO:0000313" key="4">
    <source>
        <dbReference type="EMBL" id="KAF5323191.1"/>
    </source>
</evidence>
<gene>
    <name evidence="3" type="ORF">D9619_012995</name>
    <name evidence="2" type="ORF">D9619_013740</name>
    <name evidence="4" type="ORF">D9619_013756</name>
</gene>
<protein>
    <recommendedName>
        <fullName evidence="6">FHA domain-containing protein</fullName>
    </recommendedName>
</protein>
<dbReference type="OrthoDB" id="687730at2759"/>
<proteinExistence type="predicted"/>
<feature type="compositionally biased region" description="Gly residues" evidence="1">
    <location>
        <begin position="1"/>
        <end position="11"/>
    </location>
</feature>
<evidence type="ECO:0000313" key="3">
    <source>
        <dbReference type="EMBL" id="KAF5313890.1"/>
    </source>
</evidence>
<reference evidence="3 5" key="1">
    <citation type="journal article" date="2020" name="ISME J.">
        <title>Uncovering the hidden diversity of litter-decomposition mechanisms in mushroom-forming fungi.</title>
        <authorList>
            <person name="Floudas D."/>
            <person name="Bentzer J."/>
            <person name="Ahren D."/>
            <person name="Johansson T."/>
            <person name="Persson P."/>
            <person name="Tunlid A."/>
        </authorList>
    </citation>
    <scope>NUCLEOTIDE SEQUENCE [LARGE SCALE GENOMIC DNA]</scope>
    <source>
        <strain evidence="3 5">CBS 101986</strain>
    </source>
</reference>
<sequence length="99" mass="10543">MSSDDGGGTIGNGKEEVRSAPNSIRSTHPSLIADTSPALQIIIRDVKTSSNTFLNGKRLSIEGHGSEPFELKSDDIVVSLFYPFCVLPPRYLSCAASSS</sequence>
<dbReference type="EMBL" id="JAACJJ010000046">
    <property type="protein sequence ID" value="KAF5313890.1"/>
    <property type="molecule type" value="Genomic_DNA"/>
</dbReference>
<evidence type="ECO:0000256" key="1">
    <source>
        <dbReference type="SAM" id="MobiDB-lite"/>
    </source>
</evidence>
<dbReference type="Proteomes" id="UP000567179">
    <property type="component" value="Unassembled WGS sequence"/>
</dbReference>
<feature type="compositionally biased region" description="Polar residues" evidence="1">
    <location>
        <begin position="20"/>
        <end position="29"/>
    </location>
</feature>
<keyword evidence="5" id="KW-1185">Reference proteome</keyword>
<name>A0A8H5AZK4_9AGAR</name>
<organism evidence="3 5">
    <name type="scientific">Psilocybe cf. subviscida</name>
    <dbReference type="NCBI Taxonomy" id="2480587"/>
    <lineage>
        <taxon>Eukaryota</taxon>
        <taxon>Fungi</taxon>
        <taxon>Dikarya</taxon>
        <taxon>Basidiomycota</taxon>
        <taxon>Agaricomycotina</taxon>
        <taxon>Agaricomycetes</taxon>
        <taxon>Agaricomycetidae</taxon>
        <taxon>Agaricales</taxon>
        <taxon>Agaricineae</taxon>
        <taxon>Strophariaceae</taxon>
        <taxon>Psilocybe</taxon>
    </lineage>
</organism>
<evidence type="ECO:0000313" key="5">
    <source>
        <dbReference type="Proteomes" id="UP000567179"/>
    </source>
</evidence>
<evidence type="ECO:0008006" key="6">
    <source>
        <dbReference type="Google" id="ProtNLM"/>
    </source>
</evidence>
<evidence type="ECO:0000313" key="2">
    <source>
        <dbReference type="EMBL" id="KAF5313549.1"/>
    </source>
</evidence>
<comment type="caution">
    <text evidence="3">The sequence shown here is derived from an EMBL/GenBank/DDBJ whole genome shotgun (WGS) entry which is preliminary data.</text>
</comment>
<accession>A0A8H5AZK4</accession>
<dbReference type="EMBL" id="JAACJJ010000048">
    <property type="protein sequence ID" value="KAF5313549.1"/>
    <property type="molecule type" value="Genomic_DNA"/>
</dbReference>
<dbReference type="EMBL" id="JAACJJ010000021">
    <property type="protein sequence ID" value="KAF5323191.1"/>
    <property type="molecule type" value="Genomic_DNA"/>
</dbReference>
<dbReference type="AlphaFoldDB" id="A0A8H5AZK4"/>